<dbReference type="Proteomes" id="UP000281406">
    <property type="component" value="Unassembled WGS sequence"/>
</dbReference>
<keyword evidence="2" id="KW-1185">Reference proteome</keyword>
<dbReference type="EMBL" id="RJVU01027559">
    <property type="protein sequence ID" value="ROL49016.1"/>
    <property type="molecule type" value="Genomic_DNA"/>
</dbReference>
<gene>
    <name evidence="1" type="ORF">DPX16_16631</name>
</gene>
<reference evidence="1 2" key="1">
    <citation type="submission" date="2018-10" db="EMBL/GenBank/DDBJ databases">
        <title>Genome assembly for a Yunnan-Guizhou Plateau 3E fish, Anabarilius grahami (Regan), and its evolutionary and genetic applications.</title>
        <authorList>
            <person name="Jiang W."/>
        </authorList>
    </citation>
    <scope>NUCLEOTIDE SEQUENCE [LARGE SCALE GENOMIC DNA]</scope>
    <source>
        <strain evidence="1">AG-KIZ</strain>
        <tissue evidence="1">Muscle</tissue>
    </source>
</reference>
<evidence type="ECO:0000313" key="1">
    <source>
        <dbReference type="EMBL" id="ROL49016.1"/>
    </source>
</evidence>
<organism evidence="1 2">
    <name type="scientific">Anabarilius grahami</name>
    <name type="common">Kanglang fish</name>
    <name type="synonym">Barilius grahami</name>
    <dbReference type="NCBI Taxonomy" id="495550"/>
    <lineage>
        <taxon>Eukaryota</taxon>
        <taxon>Metazoa</taxon>
        <taxon>Chordata</taxon>
        <taxon>Craniata</taxon>
        <taxon>Vertebrata</taxon>
        <taxon>Euteleostomi</taxon>
        <taxon>Actinopterygii</taxon>
        <taxon>Neopterygii</taxon>
        <taxon>Teleostei</taxon>
        <taxon>Ostariophysi</taxon>
        <taxon>Cypriniformes</taxon>
        <taxon>Xenocyprididae</taxon>
        <taxon>Xenocypridinae</taxon>
        <taxon>Xenocypridinae incertae sedis</taxon>
        <taxon>Anabarilius</taxon>
    </lineage>
</organism>
<comment type="caution">
    <text evidence="1">The sequence shown here is derived from an EMBL/GenBank/DDBJ whole genome shotgun (WGS) entry which is preliminary data.</text>
</comment>
<name>A0A3N0YS61_ANAGA</name>
<dbReference type="AlphaFoldDB" id="A0A3N0YS61"/>
<protein>
    <submittedName>
        <fullName evidence="1">Uncharacterized protein</fullName>
    </submittedName>
</protein>
<sequence>MAPHPLGSIRIIILTTPPGFLIPLAPSCHPFDSGGLLLPSSSALVLSHSAFDSLDSAVDLRPGLSARGSTMSPLAFISALAPPASASALASHAFVSALALPVPCPCSVSPT</sequence>
<accession>A0A3N0YS61</accession>
<evidence type="ECO:0000313" key="2">
    <source>
        <dbReference type="Proteomes" id="UP000281406"/>
    </source>
</evidence>
<proteinExistence type="predicted"/>